<name>A0A1R3IKB6_9ROSI</name>
<dbReference type="Proteomes" id="UP000187203">
    <property type="component" value="Unassembled WGS sequence"/>
</dbReference>
<organism evidence="1 2">
    <name type="scientific">Corchorus olitorius</name>
    <dbReference type="NCBI Taxonomy" id="93759"/>
    <lineage>
        <taxon>Eukaryota</taxon>
        <taxon>Viridiplantae</taxon>
        <taxon>Streptophyta</taxon>
        <taxon>Embryophyta</taxon>
        <taxon>Tracheophyta</taxon>
        <taxon>Spermatophyta</taxon>
        <taxon>Magnoliopsida</taxon>
        <taxon>eudicotyledons</taxon>
        <taxon>Gunneridae</taxon>
        <taxon>Pentapetalae</taxon>
        <taxon>rosids</taxon>
        <taxon>malvids</taxon>
        <taxon>Malvales</taxon>
        <taxon>Malvaceae</taxon>
        <taxon>Grewioideae</taxon>
        <taxon>Apeibeae</taxon>
        <taxon>Corchorus</taxon>
    </lineage>
</organism>
<protein>
    <submittedName>
        <fullName evidence="1">Uncharacterized protein</fullName>
    </submittedName>
</protein>
<evidence type="ECO:0000313" key="2">
    <source>
        <dbReference type="Proteomes" id="UP000187203"/>
    </source>
</evidence>
<gene>
    <name evidence="1" type="ORF">COLO4_22737</name>
</gene>
<keyword evidence="2" id="KW-1185">Reference proteome</keyword>
<accession>A0A1R3IKB6</accession>
<comment type="caution">
    <text evidence="1">The sequence shown here is derived from an EMBL/GenBank/DDBJ whole genome shotgun (WGS) entry which is preliminary data.</text>
</comment>
<reference evidence="2" key="1">
    <citation type="submission" date="2013-09" db="EMBL/GenBank/DDBJ databases">
        <title>Corchorus olitorius genome sequencing.</title>
        <authorList>
            <person name="Alam M."/>
            <person name="Haque M.S."/>
            <person name="Islam M.S."/>
            <person name="Emdad E.M."/>
            <person name="Islam M.M."/>
            <person name="Ahmed B."/>
            <person name="Halim A."/>
            <person name="Hossen Q.M.M."/>
            <person name="Hossain M.Z."/>
            <person name="Ahmed R."/>
            <person name="Khan M.M."/>
            <person name="Islam R."/>
            <person name="Rashid M.M."/>
            <person name="Khan S.A."/>
            <person name="Rahman M.S."/>
            <person name="Alam M."/>
            <person name="Yahiya A.S."/>
            <person name="Khan M.S."/>
            <person name="Azam M.S."/>
            <person name="Haque T."/>
            <person name="Lashkar M.Z.H."/>
            <person name="Akhand A.I."/>
            <person name="Morshed G."/>
            <person name="Roy S."/>
            <person name="Uddin K.S."/>
            <person name="Rabeya T."/>
            <person name="Hossain A.S."/>
            <person name="Chowdhury A."/>
            <person name="Snigdha A.R."/>
            <person name="Mortoza M.S."/>
            <person name="Matin S.A."/>
            <person name="Hoque S.M.E."/>
            <person name="Islam M.K."/>
            <person name="Roy D.K."/>
            <person name="Haider R."/>
            <person name="Moosa M.M."/>
            <person name="Elias S.M."/>
            <person name="Hasan A.M."/>
            <person name="Jahan S."/>
            <person name="Shafiuddin M."/>
            <person name="Mahmood N."/>
            <person name="Shommy N.S."/>
        </authorList>
    </citation>
    <scope>NUCLEOTIDE SEQUENCE [LARGE SCALE GENOMIC DNA]</scope>
    <source>
        <strain evidence="2">cv. O-4</strain>
    </source>
</reference>
<sequence>MDFSWTLMELIYCDWELIKTRRLDERWFFERFVIAL</sequence>
<proteinExistence type="predicted"/>
<evidence type="ECO:0000313" key="1">
    <source>
        <dbReference type="EMBL" id="OMO83024.1"/>
    </source>
</evidence>
<dbReference type="AlphaFoldDB" id="A0A1R3IKB6"/>
<dbReference type="EMBL" id="AWUE01018043">
    <property type="protein sequence ID" value="OMO83024.1"/>
    <property type="molecule type" value="Genomic_DNA"/>
</dbReference>